<dbReference type="AlphaFoldDB" id="A0A813K4V1"/>
<dbReference type="SUPFAM" id="SSF52540">
    <property type="entry name" value="P-loop containing nucleoside triphosphate hydrolases"/>
    <property type="match status" value="1"/>
</dbReference>
<sequence>VNALAFSLFSSKVDTQFRVNVFFPSSEEGRQTLLAAVANSSHTVEGYAESAGELVDDCYSLVEKKLFALPNVVLLSGMLVHQPLLVMAVLPVSIALDFARSKVMTKLSSHIEKASLQIQKLVARRKKVEQHDVNHEEVISRSGTSHITAYQWNSLAKQVFEKRSWQKALASFRMYLNWLYYQDILGVGIECALARMMELGRISSADIGVYASVIEDSIDLLLTRYREESRLAQMETHRDKLLELSEALDNVRSRLRGGAGSRIQSLCKVDSSSRFLELRDFEYRRGDTLQVRIPELRLSVGKVYAVTGANGCGKSTLFGVLASCGARAPAMPDGLEVSASA</sequence>
<evidence type="ECO:0000313" key="2">
    <source>
        <dbReference type="Proteomes" id="UP000626109"/>
    </source>
</evidence>
<protein>
    <recommendedName>
        <fullName evidence="3">ABC transporter domain-containing protein</fullName>
    </recommendedName>
</protein>
<feature type="non-terminal residue" evidence="1">
    <location>
        <position position="341"/>
    </location>
</feature>
<accession>A0A813K4V1</accession>
<dbReference type="EMBL" id="CAJNNW010027404">
    <property type="protein sequence ID" value="CAE8691277.1"/>
    <property type="molecule type" value="Genomic_DNA"/>
</dbReference>
<comment type="caution">
    <text evidence="1">The sequence shown here is derived from an EMBL/GenBank/DDBJ whole genome shotgun (WGS) entry which is preliminary data.</text>
</comment>
<gene>
    <name evidence="1" type="ORF">PGLA2088_LOCUS27334</name>
</gene>
<dbReference type="Gene3D" id="3.40.50.300">
    <property type="entry name" value="P-loop containing nucleotide triphosphate hydrolases"/>
    <property type="match status" value="1"/>
</dbReference>
<reference evidence="1" key="1">
    <citation type="submission" date="2021-02" db="EMBL/GenBank/DDBJ databases">
        <authorList>
            <person name="Dougan E. K."/>
            <person name="Rhodes N."/>
            <person name="Thang M."/>
            <person name="Chan C."/>
        </authorList>
    </citation>
    <scope>NUCLEOTIDE SEQUENCE</scope>
</reference>
<proteinExistence type="predicted"/>
<organism evidence="1 2">
    <name type="scientific">Polarella glacialis</name>
    <name type="common">Dinoflagellate</name>
    <dbReference type="NCBI Taxonomy" id="89957"/>
    <lineage>
        <taxon>Eukaryota</taxon>
        <taxon>Sar</taxon>
        <taxon>Alveolata</taxon>
        <taxon>Dinophyceae</taxon>
        <taxon>Suessiales</taxon>
        <taxon>Suessiaceae</taxon>
        <taxon>Polarella</taxon>
    </lineage>
</organism>
<dbReference type="InterPro" id="IPR027417">
    <property type="entry name" value="P-loop_NTPase"/>
</dbReference>
<evidence type="ECO:0008006" key="3">
    <source>
        <dbReference type="Google" id="ProtNLM"/>
    </source>
</evidence>
<feature type="non-terminal residue" evidence="1">
    <location>
        <position position="1"/>
    </location>
</feature>
<dbReference type="Proteomes" id="UP000626109">
    <property type="component" value="Unassembled WGS sequence"/>
</dbReference>
<name>A0A813K4V1_POLGL</name>
<evidence type="ECO:0000313" key="1">
    <source>
        <dbReference type="EMBL" id="CAE8691277.1"/>
    </source>
</evidence>